<name>A0AAD3CXT8_9STRA</name>
<keyword evidence="5 7" id="KW-0472">Membrane</keyword>
<dbReference type="InterPro" id="IPR011701">
    <property type="entry name" value="MFS"/>
</dbReference>
<evidence type="ECO:0000259" key="8">
    <source>
        <dbReference type="PROSITE" id="PS50850"/>
    </source>
</evidence>
<dbReference type="Pfam" id="PF07690">
    <property type="entry name" value="MFS_1"/>
    <property type="match status" value="1"/>
</dbReference>
<feature type="domain" description="Major facilitator superfamily (MFS) profile" evidence="8">
    <location>
        <begin position="43"/>
        <end position="459"/>
    </location>
</feature>
<dbReference type="PRINTS" id="PR01035">
    <property type="entry name" value="TCRTETA"/>
</dbReference>
<evidence type="ECO:0000256" key="5">
    <source>
        <dbReference type="ARBA" id="ARBA00023136"/>
    </source>
</evidence>
<feature type="transmembrane region" description="Helical" evidence="7">
    <location>
        <begin position="346"/>
        <end position="368"/>
    </location>
</feature>
<dbReference type="PANTHER" id="PTHR23504">
    <property type="entry name" value="MAJOR FACILITATOR SUPERFAMILY DOMAIN-CONTAINING PROTEIN 10"/>
    <property type="match status" value="1"/>
</dbReference>
<dbReference type="GO" id="GO:0016020">
    <property type="term" value="C:membrane"/>
    <property type="evidence" value="ECO:0007669"/>
    <property type="project" value="UniProtKB-SubCell"/>
</dbReference>
<keyword evidence="4 7" id="KW-1133">Transmembrane helix</keyword>
<dbReference type="Proteomes" id="UP001054902">
    <property type="component" value="Unassembled WGS sequence"/>
</dbReference>
<keyword evidence="2" id="KW-0813">Transport</keyword>
<comment type="caution">
    <text evidence="9">The sequence shown here is derived from an EMBL/GenBank/DDBJ whole genome shotgun (WGS) entry which is preliminary data.</text>
</comment>
<proteinExistence type="predicted"/>
<feature type="transmembrane region" description="Helical" evidence="7">
    <location>
        <begin position="81"/>
        <end position="100"/>
    </location>
</feature>
<feature type="transmembrane region" description="Helical" evidence="7">
    <location>
        <begin position="112"/>
        <end position="132"/>
    </location>
</feature>
<evidence type="ECO:0000256" key="1">
    <source>
        <dbReference type="ARBA" id="ARBA00004141"/>
    </source>
</evidence>
<dbReference type="Gene3D" id="1.20.1250.20">
    <property type="entry name" value="MFS general substrate transporter like domains"/>
    <property type="match status" value="1"/>
</dbReference>
<feature type="transmembrane region" description="Helical" evidence="7">
    <location>
        <begin position="172"/>
        <end position="192"/>
    </location>
</feature>
<dbReference type="InterPro" id="IPR020846">
    <property type="entry name" value="MFS_dom"/>
</dbReference>
<keyword evidence="10" id="KW-1185">Reference proteome</keyword>
<feature type="transmembrane region" description="Helical" evidence="7">
    <location>
        <begin position="430"/>
        <end position="450"/>
    </location>
</feature>
<evidence type="ECO:0000313" key="10">
    <source>
        <dbReference type="Proteomes" id="UP001054902"/>
    </source>
</evidence>
<dbReference type="GO" id="GO:0022857">
    <property type="term" value="F:transmembrane transporter activity"/>
    <property type="evidence" value="ECO:0007669"/>
    <property type="project" value="InterPro"/>
</dbReference>
<dbReference type="InterPro" id="IPR036259">
    <property type="entry name" value="MFS_trans_sf"/>
</dbReference>
<evidence type="ECO:0000256" key="4">
    <source>
        <dbReference type="ARBA" id="ARBA00022989"/>
    </source>
</evidence>
<keyword evidence="3 7" id="KW-0812">Transmembrane</keyword>
<evidence type="ECO:0000256" key="6">
    <source>
        <dbReference type="SAM" id="MobiDB-lite"/>
    </source>
</evidence>
<evidence type="ECO:0000313" key="9">
    <source>
        <dbReference type="EMBL" id="GFH54028.1"/>
    </source>
</evidence>
<gene>
    <name evidence="9" type="ORF">CTEN210_10504</name>
</gene>
<comment type="subcellular location">
    <subcellularLocation>
        <location evidence="1">Membrane</location>
        <topology evidence="1">Multi-pass membrane protein</topology>
    </subcellularLocation>
</comment>
<feature type="transmembrane region" description="Helical" evidence="7">
    <location>
        <begin position="198"/>
        <end position="218"/>
    </location>
</feature>
<dbReference type="AlphaFoldDB" id="A0AAD3CXT8"/>
<organism evidence="9 10">
    <name type="scientific">Chaetoceros tenuissimus</name>
    <dbReference type="NCBI Taxonomy" id="426638"/>
    <lineage>
        <taxon>Eukaryota</taxon>
        <taxon>Sar</taxon>
        <taxon>Stramenopiles</taxon>
        <taxon>Ochrophyta</taxon>
        <taxon>Bacillariophyta</taxon>
        <taxon>Coscinodiscophyceae</taxon>
        <taxon>Chaetocerotophycidae</taxon>
        <taxon>Chaetocerotales</taxon>
        <taxon>Chaetocerotaceae</taxon>
        <taxon>Chaetoceros</taxon>
    </lineage>
</organism>
<evidence type="ECO:0000256" key="2">
    <source>
        <dbReference type="ARBA" id="ARBA00022448"/>
    </source>
</evidence>
<protein>
    <recommendedName>
        <fullName evidence="8">Major facilitator superfamily (MFS) profile domain-containing protein</fullName>
    </recommendedName>
</protein>
<dbReference type="EMBL" id="BLLK01000047">
    <property type="protein sequence ID" value="GFH54028.1"/>
    <property type="molecule type" value="Genomic_DNA"/>
</dbReference>
<feature type="region of interest" description="Disordered" evidence="6">
    <location>
        <begin position="1"/>
        <end position="29"/>
    </location>
</feature>
<dbReference type="InterPro" id="IPR001958">
    <property type="entry name" value="Tet-R_TetA/multi-R_MdtG-like"/>
</dbReference>
<evidence type="ECO:0000256" key="3">
    <source>
        <dbReference type="ARBA" id="ARBA00022692"/>
    </source>
</evidence>
<evidence type="ECO:0000256" key="7">
    <source>
        <dbReference type="SAM" id="Phobius"/>
    </source>
</evidence>
<sequence length="462" mass="50341">MPPQENSHLTTEEGPASKPMDATDDSNKETETLENKCSFIVHPTVSLPVLNFLDMFSVALVVPLLNQYFRDAGVESASLRELLNSVFSSSQIIGSLVIGALSDSGVLSRKNILYLSFLGSAVSYSLIVYSGIQGLIISRVVVGAVKQTSTVSTSMISTYTSKDERSKHMGRLTACAAAAFMIGPAVGGYLYKHVDKKAPALIASLIFVLNFFIAAILLPNEKDILTAQAENSKEKNKSNKFKSFTKNLKSCFTSKELSAVVISTLIFHFVFRATSYSSMASYYEEMFGIEPHQRGYLSSYQSILSFLFQSFFVQSTLQYLGGEYKAVSAAAGAIAFATMMELSANFYLFLGLICPLVAVSNSILRLSLRSLVTLVAPKESLGSVLAALDVLQNAASVSVPFYRTILFKVMACACKEDPAATMTGDPCPRLWLTSSLFHWILATVLMAKLLSRRNVDTVKKNV</sequence>
<feature type="transmembrane region" description="Helical" evidence="7">
    <location>
        <begin position="49"/>
        <end position="69"/>
    </location>
</feature>
<dbReference type="SUPFAM" id="SSF103473">
    <property type="entry name" value="MFS general substrate transporter"/>
    <property type="match status" value="1"/>
</dbReference>
<reference evidence="9 10" key="1">
    <citation type="journal article" date="2021" name="Sci. Rep.">
        <title>The genome of the diatom Chaetoceros tenuissimus carries an ancient integrated fragment of an extant virus.</title>
        <authorList>
            <person name="Hongo Y."/>
            <person name="Kimura K."/>
            <person name="Takaki Y."/>
            <person name="Yoshida Y."/>
            <person name="Baba S."/>
            <person name="Kobayashi G."/>
            <person name="Nagasaki K."/>
            <person name="Hano T."/>
            <person name="Tomaru Y."/>
        </authorList>
    </citation>
    <scope>NUCLEOTIDE SEQUENCE [LARGE SCALE GENOMIC DNA]</scope>
    <source>
        <strain evidence="9 10">NIES-3715</strain>
    </source>
</reference>
<dbReference type="PROSITE" id="PS50850">
    <property type="entry name" value="MFS"/>
    <property type="match status" value="1"/>
</dbReference>
<dbReference type="PANTHER" id="PTHR23504:SF31">
    <property type="entry name" value="MAJOR FACILITATOR SUPERFAMILY DOMAIN-CONTAINING PROTEIN 10"/>
    <property type="match status" value="1"/>
</dbReference>
<accession>A0AAD3CXT8</accession>